<evidence type="ECO:0000313" key="6">
    <source>
        <dbReference type="Proteomes" id="UP000070444"/>
    </source>
</evidence>
<dbReference type="OrthoDB" id="74360at2759"/>
<dbReference type="Pfam" id="PF00743">
    <property type="entry name" value="FMO-like"/>
    <property type="match status" value="1"/>
</dbReference>
<sequence length="220" mass="24539">MANTLTYSDGSKLKVGILGAGVSGILAGHYLKKHLGIHDFVIFEGEEDVGGTWQTNTYPGCACDVNSHVYSFYDNLNPNWSKNIVGYSEIQNYLRDSVDKFDIRKNIKLNTWVTKARFDNDKKKWKITYTDKLNGKESEADFDILIGGIGALRIPNIPEHLTKFSGPWVHSAKWDHSIVLKDKVVGVVGSGASAVQIVPNIIDKVSELHTFQRTPPFVFP</sequence>
<dbReference type="Gene3D" id="3.50.50.60">
    <property type="entry name" value="FAD/NAD(P)-binding domain"/>
    <property type="match status" value="1"/>
</dbReference>
<accession>A0A137NX51</accession>
<comment type="similarity">
    <text evidence="1">Belongs to the FAD-binding monooxygenase family.</text>
</comment>
<evidence type="ECO:0000256" key="2">
    <source>
        <dbReference type="ARBA" id="ARBA00022630"/>
    </source>
</evidence>
<dbReference type="InterPro" id="IPR020946">
    <property type="entry name" value="Flavin_mOase-like"/>
</dbReference>
<keyword evidence="3" id="KW-0274">FAD</keyword>
<evidence type="ECO:0000256" key="1">
    <source>
        <dbReference type="ARBA" id="ARBA00010139"/>
    </source>
</evidence>
<dbReference type="PANTHER" id="PTHR42877">
    <property type="entry name" value="L-ORNITHINE N(5)-MONOOXYGENASE-RELATED"/>
    <property type="match status" value="1"/>
</dbReference>
<dbReference type="OMA" id="FMINIRY"/>
<dbReference type="SUPFAM" id="SSF51905">
    <property type="entry name" value="FAD/NAD(P)-binding domain"/>
    <property type="match status" value="1"/>
</dbReference>
<keyword evidence="6" id="KW-1185">Reference proteome</keyword>
<protein>
    <submittedName>
        <fullName evidence="5">FAD/NAD(P)-binding domain-containing protein</fullName>
    </submittedName>
</protein>
<dbReference type="InterPro" id="IPR051209">
    <property type="entry name" value="FAD-bind_Monooxygenase_sf"/>
</dbReference>
<dbReference type="GO" id="GO:0050660">
    <property type="term" value="F:flavin adenine dinucleotide binding"/>
    <property type="evidence" value="ECO:0007669"/>
    <property type="project" value="InterPro"/>
</dbReference>
<evidence type="ECO:0000256" key="4">
    <source>
        <dbReference type="ARBA" id="ARBA00023002"/>
    </source>
</evidence>
<feature type="non-terminal residue" evidence="5">
    <location>
        <position position="220"/>
    </location>
</feature>
<dbReference type="GO" id="GO:0004499">
    <property type="term" value="F:N,N-dimethylaniline monooxygenase activity"/>
    <property type="evidence" value="ECO:0007669"/>
    <property type="project" value="InterPro"/>
</dbReference>
<proteinExistence type="inferred from homology"/>
<dbReference type="AlphaFoldDB" id="A0A137NX51"/>
<keyword evidence="2" id="KW-0285">Flavoprotein</keyword>
<evidence type="ECO:0000256" key="3">
    <source>
        <dbReference type="ARBA" id="ARBA00022827"/>
    </source>
</evidence>
<dbReference type="Proteomes" id="UP000070444">
    <property type="component" value="Unassembled WGS sequence"/>
</dbReference>
<keyword evidence="4" id="KW-0560">Oxidoreductase</keyword>
<dbReference type="InterPro" id="IPR036188">
    <property type="entry name" value="FAD/NAD-bd_sf"/>
</dbReference>
<dbReference type="GO" id="GO:0050661">
    <property type="term" value="F:NADP binding"/>
    <property type="evidence" value="ECO:0007669"/>
    <property type="project" value="InterPro"/>
</dbReference>
<name>A0A137NX51_CONC2</name>
<gene>
    <name evidence="5" type="ORF">CONCODRAFT_167457</name>
</gene>
<organism evidence="5 6">
    <name type="scientific">Conidiobolus coronatus (strain ATCC 28846 / CBS 209.66 / NRRL 28638)</name>
    <name type="common">Delacroixia coronata</name>
    <dbReference type="NCBI Taxonomy" id="796925"/>
    <lineage>
        <taxon>Eukaryota</taxon>
        <taxon>Fungi</taxon>
        <taxon>Fungi incertae sedis</taxon>
        <taxon>Zoopagomycota</taxon>
        <taxon>Entomophthoromycotina</taxon>
        <taxon>Entomophthoromycetes</taxon>
        <taxon>Entomophthorales</taxon>
        <taxon>Ancylistaceae</taxon>
        <taxon>Conidiobolus</taxon>
    </lineage>
</organism>
<reference evidence="5 6" key="1">
    <citation type="journal article" date="2015" name="Genome Biol. Evol.">
        <title>Phylogenomic analyses indicate that early fungi evolved digesting cell walls of algal ancestors of land plants.</title>
        <authorList>
            <person name="Chang Y."/>
            <person name="Wang S."/>
            <person name="Sekimoto S."/>
            <person name="Aerts A.L."/>
            <person name="Choi C."/>
            <person name="Clum A."/>
            <person name="LaButti K.M."/>
            <person name="Lindquist E.A."/>
            <person name="Yee Ngan C."/>
            <person name="Ohm R.A."/>
            <person name="Salamov A.A."/>
            <person name="Grigoriev I.V."/>
            <person name="Spatafora J.W."/>
            <person name="Berbee M.L."/>
        </authorList>
    </citation>
    <scope>NUCLEOTIDE SEQUENCE [LARGE SCALE GENOMIC DNA]</scope>
    <source>
        <strain evidence="5 6">NRRL 28638</strain>
    </source>
</reference>
<dbReference type="STRING" id="796925.A0A137NX51"/>
<dbReference type="EMBL" id="KQ964645">
    <property type="protein sequence ID" value="KXN67307.1"/>
    <property type="molecule type" value="Genomic_DNA"/>
</dbReference>
<evidence type="ECO:0000313" key="5">
    <source>
        <dbReference type="EMBL" id="KXN67307.1"/>
    </source>
</evidence>
<dbReference type="PANTHER" id="PTHR42877:SF4">
    <property type="entry name" value="FAD_NAD(P)-BINDING DOMAIN-CONTAINING PROTEIN-RELATED"/>
    <property type="match status" value="1"/>
</dbReference>